<keyword evidence="3" id="KW-1185">Reference proteome</keyword>
<evidence type="ECO:0000313" key="2">
    <source>
        <dbReference type="EMBL" id="RKD71150.1"/>
    </source>
</evidence>
<gene>
    <name evidence="2" type="ORF">ATL39_2544</name>
</gene>
<dbReference type="Pfam" id="PF07995">
    <property type="entry name" value="GSDH"/>
    <property type="match status" value="1"/>
</dbReference>
<dbReference type="PANTHER" id="PTHR19328">
    <property type="entry name" value="HEDGEHOG-INTERACTING PROTEIN"/>
    <property type="match status" value="1"/>
</dbReference>
<dbReference type="PROSITE" id="PS51257">
    <property type="entry name" value="PROKAR_LIPOPROTEIN"/>
    <property type="match status" value="1"/>
</dbReference>
<dbReference type="OrthoDB" id="9770043at2"/>
<dbReference type="EMBL" id="RAPK01000010">
    <property type="protein sequence ID" value="RKD71150.1"/>
    <property type="molecule type" value="Genomic_DNA"/>
</dbReference>
<name>A0A419UZV3_9BACL</name>
<dbReference type="SUPFAM" id="SSF50952">
    <property type="entry name" value="Soluble quinoprotein glucose dehydrogenase"/>
    <property type="match status" value="1"/>
</dbReference>
<protein>
    <submittedName>
        <fullName evidence="2">Glucose/arabinose dehydrogenase</fullName>
    </submittedName>
</protein>
<sequence>MYKPLFFLGGVSLLLAACGNEEADNSPENSSDSSATAHTLAEDLNVPWSIQPHENGFFVSERPGAIVWIDENGTVSRTEPDLSEEVAAEGEGGFLGFVLDPGFNDTNQTAYAYYTYESENGLANRIVSLEQTDGEWAENEVLLEGIPGASIHNGGRLEIGPDGMLYATTGDADAEDTSQDPDNLAGSILRMETDGSIPEDNPIKNSYVYSYGHRNPQGLAWNEEGTMYSSEHGSSAEDEINQIQAGENYGWPEITGDEQNEEMQTPLFHSGSDTWAPSGMDVDDNGHVIVTGLRGTQLMRFNVETEEMNVIYSGEGRLRDVWIEGESLYMLTNNSDGRGNPSNNDDRLIELTDF</sequence>
<reference evidence="2 3" key="1">
    <citation type="submission" date="2018-09" db="EMBL/GenBank/DDBJ databases">
        <title>Genomic Encyclopedia of Archaeal and Bacterial Type Strains, Phase II (KMG-II): from individual species to whole genera.</title>
        <authorList>
            <person name="Goeker M."/>
        </authorList>
    </citation>
    <scope>NUCLEOTIDE SEQUENCE [LARGE SCALE GENOMIC DNA]</scope>
    <source>
        <strain evidence="2 3">DSM 17008</strain>
    </source>
</reference>
<proteinExistence type="predicted"/>
<dbReference type="PANTHER" id="PTHR19328:SF13">
    <property type="entry name" value="HIPL1 PROTEIN"/>
    <property type="match status" value="1"/>
</dbReference>
<evidence type="ECO:0000313" key="3">
    <source>
        <dbReference type="Proteomes" id="UP000285120"/>
    </source>
</evidence>
<dbReference type="AlphaFoldDB" id="A0A419UZV3"/>
<dbReference type="InterPro" id="IPR012938">
    <property type="entry name" value="Glc/Sorbosone_DH"/>
</dbReference>
<feature type="domain" description="Glucose/Sorbosone dehydrogenase" evidence="1">
    <location>
        <begin position="44"/>
        <end position="338"/>
    </location>
</feature>
<dbReference type="Proteomes" id="UP000285120">
    <property type="component" value="Unassembled WGS sequence"/>
</dbReference>
<organism evidence="2 3">
    <name type="scientific">Sinobaca qinghaiensis</name>
    <dbReference type="NCBI Taxonomy" id="342944"/>
    <lineage>
        <taxon>Bacteria</taxon>
        <taxon>Bacillati</taxon>
        <taxon>Bacillota</taxon>
        <taxon>Bacilli</taxon>
        <taxon>Bacillales</taxon>
        <taxon>Sporolactobacillaceae</taxon>
        <taxon>Sinobaca</taxon>
    </lineage>
</organism>
<dbReference type="Gene3D" id="2.120.10.30">
    <property type="entry name" value="TolB, C-terminal domain"/>
    <property type="match status" value="1"/>
</dbReference>
<dbReference type="InterPro" id="IPR011042">
    <property type="entry name" value="6-blade_b-propeller_TolB-like"/>
</dbReference>
<accession>A0A419UZV3</accession>
<comment type="caution">
    <text evidence="2">The sequence shown here is derived from an EMBL/GenBank/DDBJ whole genome shotgun (WGS) entry which is preliminary data.</text>
</comment>
<dbReference type="InterPro" id="IPR011041">
    <property type="entry name" value="Quinoprot_gluc/sorb_DH_b-prop"/>
</dbReference>
<evidence type="ECO:0000259" key="1">
    <source>
        <dbReference type="Pfam" id="PF07995"/>
    </source>
</evidence>
<dbReference type="RefSeq" id="WP_120193705.1">
    <property type="nucleotide sequence ID" value="NZ_RAPK01000010.1"/>
</dbReference>